<organism evidence="2 3">
    <name type="scientific">Dissostichus eleginoides</name>
    <name type="common">Patagonian toothfish</name>
    <name type="synonym">Dissostichus amissus</name>
    <dbReference type="NCBI Taxonomy" id="100907"/>
    <lineage>
        <taxon>Eukaryota</taxon>
        <taxon>Metazoa</taxon>
        <taxon>Chordata</taxon>
        <taxon>Craniata</taxon>
        <taxon>Vertebrata</taxon>
        <taxon>Euteleostomi</taxon>
        <taxon>Actinopterygii</taxon>
        <taxon>Neopterygii</taxon>
        <taxon>Teleostei</taxon>
        <taxon>Neoteleostei</taxon>
        <taxon>Acanthomorphata</taxon>
        <taxon>Eupercaria</taxon>
        <taxon>Perciformes</taxon>
        <taxon>Notothenioidei</taxon>
        <taxon>Nototheniidae</taxon>
        <taxon>Dissostichus</taxon>
    </lineage>
</organism>
<reference evidence="2" key="1">
    <citation type="submission" date="2023-04" db="EMBL/GenBank/DDBJ databases">
        <title>Chromosome-level genome of Chaenocephalus aceratus.</title>
        <authorList>
            <person name="Park H."/>
        </authorList>
    </citation>
    <scope>NUCLEOTIDE SEQUENCE</scope>
    <source>
        <strain evidence="2">DE</strain>
        <tissue evidence="2">Muscle</tissue>
    </source>
</reference>
<dbReference type="GO" id="GO:0032259">
    <property type="term" value="P:methylation"/>
    <property type="evidence" value="ECO:0007669"/>
    <property type="project" value="UniProtKB-KW"/>
</dbReference>
<sequence>MLLHYIKRDAMLEIFLTNVCILATGNSFTSSPITDMERRILGAFPKLNAVLVKGLKPSGGPAGSGQREEQDGAAIFT</sequence>
<feature type="region of interest" description="Disordered" evidence="1">
    <location>
        <begin position="57"/>
        <end position="77"/>
    </location>
</feature>
<protein>
    <submittedName>
        <fullName evidence="2">mRNA cap guanine-N7 methyltransferase</fullName>
    </submittedName>
</protein>
<evidence type="ECO:0000313" key="2">
    <source>
        <dbReference type="EMBL" id="KAK1890284.1"/>
    </source>
</evidence>
<evidence type="ECO:0000256" key="1">
    <source>
        <dbReference type="SAM" id="MobiDB-lite"/>
    </source>
</evidence>
<evidence type="ECO:0000313" key="3">
    <source>
        <dbReference type="Proteomes" id="UP001228049"/>
    </source>
</evidence>
<proteinExistence type="predicted"/>
<dbReference type="GO" id="GO:0008168">
    <property type="term" value="F:methyltransferase activity"/>
    <property type="evidence" value="ECO:0007669"/>
    <property type="project" value="UniProtKB-KW"/>
</dbReference>
<keyword evidence="2" id="KW-0489">Methyltransferase</keyword>
<comment type="caution">
    <text evidence="2">The sequence shown here is derived from an EMBL/GenBank/DDBJ whole genome shotgun (WGS) entry which is preliminary data.</text>
</comment>
<name>A0AAD9F640_DISEL</name>
<keyword evidence="2" id="KW-0808">Transferase</keyword>
<gene>
    <name evidence="2" type="ORF">KUDE01_014955</name>
</gene>
<dbReference type="EMBL" id="JASDAP010000016">
    <property type="protein sequence ID" value="KAK1890284.1"/>
    <property type="molecule type" value="Genomic_DNA"/>
</dbReference>
<keyword evidence="3" id="KW-1185">Reference proteome</keyword>
<dbReference type="Proteomes" id="UP001228049">
    <property type="component" value="Unassembled WGS sequence"/>
</dbReference>
<accession>A0AAD9F640</accession>
<dbReference type="AlphaFoldDB" id="A0AAD9F640"/>